<evidence type="ECO:0000313" key="1">
    <source>
        <dbReference type="EMBL" id="SEB29085.1"/>
    </source>
</evidence>
<evidence type="ECO:0000313" key="2">
    <source>
        <dbReference type="EMBL" id="SEB30073.1"/>
    </source>
</evidence>
<organism evidence="2 3">
    <name type="scientific">Rhodococcus koreensis</name>
    <dbReference type="NCBI Taxonomy" id="99653"/>
    <lineage>
        <taxon>Bacteria</taxon>
        <taxon>Bacillati</taxon>
        <taxon>Actinomycetota</taxon>
        <taxon>Actinomycetes</taxon>
        <taxon>Mycobacteriales</taxon>
        <taxon>Nocardiaceae</taxon>
        <taxon>Rhodococcus</taxon>
    </lineage>
</organism>
<name>A0A1H4I7X4_9NOCA</name>
<dbReference type="Proteomes" id="UP000183561">
    <property type="component" value="Unassembled WGS sequence"/>
</dbReference>
<dbReference type="EMBL" id="FNSV01000001">
    <property type="protein sequence ID" value="SEB30073.1"/>
    <property type="molecule type" value="Genomic_DNA"/>
</dbReference>
<evidence type="ECO:0000313" key="3">
    <source>
        <dbReference type="Proteomes" id="UP000183561"/>
    </source>
</evidence>
<gene>
    <name evidence="1" type="ORF">SAMN04490239_0013</name>
    <name evidence="2" type="ORF">SAMN04490239_0187</name>
</gene>
<sequence length="81" mass="8947">MDINERFYDDSNFLPIGSPMPPPSTTGVLLNQLKLGRVDRKTQSAAIAEWLRDHTPSAGLVRSLRRRGFGDLVDGGKDPQP</sequence>
<dbReference type="EMBL" id="FNSV01000001">
    <property type="protein sequence ID" value="SEB29085.1"/>
    <property type="molecule type" value="Genomic_DNA"/>
</dbReference>
<protein>
    <submittedName>
        <fullName evidence="2">Uncharacterized protein</fullName>
    </submittedName>
</protein>
<keyword evidence="3" id="KW-1185">Reference proteome</keyword>
<reference evidence="2" key="1">
    <citation type="submission" date="2016-10" db="EMBL/GenBank/DDBJ databases">
        <authorList>
            <person name="de Groot N.N."/>
        </authorList>
    </citation>
    <scope>NUCLEOTIDE SEQUENCE [LARGE SCALE GENOMIC DNA]</scope>
    <source>
        <strain evidence="2">DSM 44498</strain>
    </source>
</reference>
<dbReference type="OrthoDB" id="4735296at2"/>
<dbReference type="RefSeq" id="WP_072948830.1">
    <property type="nucleotide sequence ID" value="NZ_FNSV01000001.1"/>
</dbReference>
<dbReference type="AlphaFoldDB" id="A0A1H4I7X4"/>
<accession>A0A1H4I7X4</accession>
<proteinExistence type="predicted"/>
<reference evidence="3" key="2">
    <citation type="submission" date="2016-10" db="EMBL/GenBank/DDBJ databases">
        <authorList>
            <person name="Varghese N."/>
            <person name="Submissions S."/>
        </authorList>
    </citation>
    <scope>NUCLEOTIDE SEQUENCE [LARGE SCALE GENOMIC DNA]</scope>
    <source>
        <strain evidence="3">DSM 44498</strain>
    </source>
</reference>